<evidence type="ECO:0000256" key="2">
    <source>
        <dbReference type="SAM" id="MobiDB-lite"/>
    </source>
</evidence>
<evidence type="ECO:0000256" key="1">
    <source>
        <dbReference type="SAM" id="Coils"/>
    </source>
</evidence>
<dbReference type="Proteomes" id="UP000001471">
    <property type="component" value="Unassembled WGS sequence"/>
</dbReference>
<gene>
    <name evidence="3" type="ORF">PTRG_04750</name>
</gene>
<feature type="region of interest" description="Disordered" evidence="2">
    <location>
        <begin position="405"/>
        <end position="497"/>
    </location>
</feature>
<sequence length="1175" mass="131212">MVSDTEASMTTASALFSRIACQATWSDESGNVYIGLPVGAWEGCKAADFVRTMKDEVLNTMARRIQSSIGANIKSYGMSKKLVMHALEHRNEAQPIEKHPITLPVQPPPRHQQLPLAPDPKKKESIAKSKVGVLSDNTLGYIRSRRAKAETYLILQATQEDLDPGTVEQAAWLCTATHATCFHPKTSLILNLPGEQATAIPVSEYDNQLNGDHVTWKPGEEFTKVHQEVPTAVAKQLLKSALTKMPVNHTATNGADLSGMKTVKGRPAVNLLLHKRIHKGDELQIKFDHLKVQADSDPTVTPFGLPNNPTSDQIYRQVDKMIGHLDNVGAIPDYLDPERSWIVAADWIEWINSTGDPETDDLKTNAPKVTDPVGTGKEMSSAKEDRLGRLESLLYDIRFKTNEQPAKAKKIKDKAAKTVDKSTNGRGKSAFKSTHRGKVKASNTGARKRQAAAQEGTAKRQRTGKSATSEPVAGSPKDDNIASNSQSQTSNREGSSVIAAPLADEVTPGIERASGSTGAPLPIDRLPTDALIDEIIASKEFEDTDEGFLLIDWSLGHMLGRMRRNANHEIEVKSKRQAGDETQNYGVWYLDNDENLVAVGDNEKAPLLEKIETTIANLCMREQIYHWIKKFNMETASKQKHSLHFWRKTAKPQDQELQQNTADIARLEHTVSELQRHMQMAEDLGRKLLERYRVDVAALQSNANQDQHCIKTLQARLNLVRIVAIQLRERMGKLKDKYQSMQTCWMRGANAPSTNMPPSMGKKKTYSSRNQRAGAPSFRMADLLQQRDTSPTTQTAFKPRSSSPPIEEDPIHPKIPPRARRPRINYAKELGFGLMAVTIAVYHEEVGDRHVVARSMDGPDFRVAAVEILASIPQKTLEAISAPAIYIRHLVNPEGHAPTPNEFKKVTKRLLDYVSGKFRSFVAASELDNIRATTKSCAKDIQNGHHWCLEGSQQRAMQVMTFCTALNDRIGQLPDDQLDKPFPKSFKYVGYALSVTRCLQQHVTVDTSWFHHMVQAAFRVAVEDGKYRFESHPVCFLVEHESRIAEPLTSVIADSTRPAVDLAYTREAYKQPVRCSPTSLQMNDNKYGRCARWREDYTPYRQNLATELAVLKRQFEGPLIAGTGGPRPVAVLRKEIEDLDKEIAQLLQQQYPRRWYCTRPSRASTGGKAEPSTRT</sequence>
<proteinExistence type="predicted"/>
<reference evidence="4" key="1">
    <citation type="journal article" date="2013" name="G3 (Bethesda)">
        <title>Comparative genomics of a plant-pathogenic fungus, Pyrenophora tritici-repentis, reveals transduplication and the impact of repeat elements on pathogenicity and population divergence.</title>
        <authorList>
            <person name="Manning V.A."/>
            <person name="Pandelova I."/>
            <person name="Dhillon B."/>
            <person name="Wilhelm L.J."/>
            <person name="Goodwin S.B."/>
            <person name="Berlin A.M."/>
            <person name="Figueroa M."/>
            <person name="Freitag M."/>
            <person name="Hane J.K."/>
            <person name="Henrissat B."/>
            <person name="Holman W.H."/>
            <person name="Kodira C.D."/>
            <person name="Martin J."/>
            <person name="Oliver R.P."/>
            <person name="Robbertse B."/>
            <person name="Schackwitz W."/>
            <person name="Schwartz D.C."/>
            <person name="Spatafora J.W."/>
            <person name="Turgeon B.G."/>
            <person name="Yandava C."/>
            <person name="Young S."/>
            <person name="Zhou S."/>
            <person name="Zeng Q."/>
            <person name="Grigoriev I.V."/>
            <person name="Ma L.-J."/>
            <person name="Ciuffetti L.M."/>
        </authorList>
    </citation>
    <scope>NUCLEOTIDE SEQUENCE [LARGE SCALE GENOMIC DNA]</scope>
    <source>
        <strain evidence="4">Pt-1C-BFP</strain>
    </source>
</reference>
<organism evidence="3 4">
    <name type="scientific">Pyrenophora tritici-repentis (strain Pt-1C-BFP)</name>
    <name type="common">Wheat tan spot fungus</name>
    <name type="synonym">Drechslera tritici-repentis</name>
    <dbReference type="NCBI Taxonomy" id="426418"/>
    <lineage>
        <taxon>Eukaryota</taxon>
        <taxon>Fungi</taxon>
        <taxon>Dikarya</taxon>
        <taxon>Ascomycota</taxon>
        <taxon>Pezizomycotina</taxon>
        <taxon>Dothideomycetes</taxon>
        <taxon>Pleosporomycetidae</taxon>
        <taxon>Pleosporales</taxon>
        <taxon>Pleosporineae</taxon>
        <taxon>Pleosporaceae</taxon>
        <taxon>Pyrenophora</taxon>
    </lineage>
</organism>
<dbReference type="HOGENOM" id="CLU_273644_0_0_1"/>
<dbReference type="EMBL" id="DS231618">
    <property type="protein sequence ID" value="EDU47657.1"/>
    <property type="molecule type" value="Genomic_DNA"/>
</dbReference>
<protein>
    <submittedName>
        <fullName evidence="3">Uncharacterized protein</fullName>
    </submittedName>
</protein>
<accession>B2W550</accession>
<feature type="region of interest" description="Disordered" evidence="2">
    <location>
        <begin position="786"/>
        <end position="818"/>
    </location>
</feature>
<feature type="compositionally biased region" description="Polar residues" evidence="2">
    <location>
        <begin position="786"/>
        <end position="804"/>
    </location>
</feature>
<evidence type="ECO:0000313" key="4">
    <source>
        <dbReference type="Proteomes" id="UP000001471"/>
    </source>
</evidence>
<feature type="region of interest" description="Disordered" evidence="2">
    <location>
        <begin position="355"/>
        <end position="383"/>
    </location>
</feature>
<feature type="region of interest" description="Disordered" evidence="2">
    <location>
        <begin position="100"/>
        <end position="122"/>
    </location>
</feature>
<dbReference type="OrthoDB" id="3695628at2759"/>
<name>B2W550_PYRTR</name>
<feature type="region of interest" description="Disordered" evidence="2">
    <location>
        <begin position="749"/>
        <end position="771"/>
    </location>
</feature>
<keyword evidence="1" id="KW-0175">Coiled coil</keyword>
<evidence type="ECO:0000313" key="3">
    <source>
        <dbReference type="EMBL" id="EDU47657.1"/>
    </source>
</evidence>
<dbReference type="AlphaFoldDB" id="B2W550"/>
<feature type="compositionally biased region" description="Polar residues" evidence="2">
    <location>
        <begin position="481"/>
        <end position="494"/>
    </location>
</feature>
<feature type="coiled-coil region" evidence="1">
    <location>
        <begin position="657"/>
        <end position="684"/>
    </location>
</feature>
<dbReference type="InParanoid" id="B2W550"/>